<dbReference type="PANTHER" id="PTHR32438">
    <property type="entry name" value="4-ALPHA-GLUCANOTRANSFERASE DPE1, CHLOROPLASTIC/AMYLOPLASTIC"/>
    <property type="match status" value="1"/>
</dbReference>
<reference evidence="11" key="1">
    <citation type="journal article" date="2021" name="PeerJ">
        <title>Extensive microbial diversity within the chicken gut microbiome revealed by metagenomics and culture.</title>
        <authorList>
            <person name="Gilroy R."/>
            <person name="Ravi A."/>
            <person name="Getino M."/>
            <person name="Pursley I."/>
            <person name="Horton D.L."/>
            <person name="Alikhan N.F."/>
            <person name="Baker D."/>
            <person name="Gharbi K."/>
            <person name="Hall N."/>
            <person name="Watson M."/>
            <person name="Adriaenssens E.M."/>
            <person name="Foster-Nyarko E."/>
            <person name="Jarju S."/>
            <person name="Secka A."/>
            <person name="Antonio M."/>
            <person name="Oren A."/>
            <person name="Chaudhuri R.R."/>
            <person name="La Ragione R."/>
            <person name="Hildebrand F."/>
            <person name="Pallen M.J."/>
        </authorList>
    </citation>
    <scope>NUCLEOTIDE SEQUENCE</scope>
    <source>
        <strain evidence="11">CHK156-179</strain>
    </source>
</reference>
<organism evidence="11 12">
    <name type="scientific">Candidatus Gallimonas gallistercoris</name>
    <dbReference type="NCBI Taxonomy" id="2838602"/>
    <lineage>
        <taxon>Bacteria</taxon>
        <taxon>Bacillati</taxon>
        <taxon>Bacillota</taxon>
        <taxon>Clostridia</taxon>
        <taxon>Candidatus Gallimonas</taxon>
    </lineage>
</organism>
<dbReference type="GO" id="GO:0004134">
    <property type="term" value="F:4-alpha-glucanotransferase activity"/>
    <property type="evidence" value="ECO:0007669"/>
    <property type="project" value="UniProtKB-EC"/>
</dbReference>
<dbReference type="NCBIfam" id="NF011080">
    <property type="entry name" value="PRK14508.1-3"/>
    <property type="match status" value="1"/>
</dbReference>
<reference evidence="11" key="2">
    <citation type="submission" date="2021-04" db="EMBL/GenBank/DDBJ databases">
        <authorList>
            <person name="Gilroy R."/>
        </authorList>
    </citation>
    <scope>NUCLEOTIDE SEQUENCE</scope>
    <source>
        <strain evidence="11">CHK156-179</strain>
    </source>
</reference>
<keyword evidence="7 10" id="KW-0119">Carbohydrate metabolism</keyword>
<keyword evidence="6 10" id="KW-0808">Transferase</keyword>
<dbReference type="Proteomes" id="UP000824221">
    <property type="component" value="Unassembled WGS sequence"/>
</dbReference>
<evidence type="ECO:0000256" key="9">
    <source>
        <dbReference type="ARBA" id="ARBA00031501"/>
    </source>
</evidence>
<comment type="catalytic activity">
    <reaction evidence="1 10">
        <text>Transfers a segment of a (1-&gt;4)-alpha-D-glucan to a new position in an acceptor, which may be glucose or a (1-&gt;4)-alpha-D-glucan.</text>
        <dbReference type="EC" id="2.4.1.25"/>
    </reaction>
</comment>
<evidence type="ECO:0000256" key="10">
    <source>
        <dbReference type="RuleBase" id="RU361207"/>
    </source>
</evidence>
<dbReference type="GO" id="GO:0005975">
    <property type="term" value="P:carbohydrate metabolic process"/>
    <property type="evidence" value="ECO:0007669"/>
    <property type="project" value="InterPro"/>
</dbReference>
<keyword evidence="5 10" id="KW-0328">Glycosyltransferase</keyword>
<evidence type="ECO:0000313" key="11">
    <source>
        <dbReference type="EMBL" id="HJA02390.1"/>
    </source>
</evidence>
<evidence type="ECO:0000256" key="1">
    <source>
        <dbReference type="ARBA" id="ARBA00000439"/>
    </source>
</evidence>
<protein>
    <recommendedName>
        <fullName evidence="4 10">4-alpha-glucanotransferase</fullName>
        <ecNumber evidence="3 10">2.4.1.25</ecNumber>
    </recommendedName>
    <alternativeName>
        <fullName evidence="8 10">Amylomaltase</fullName>
    </alternativeName>
    <alternativeName>
        <fullName evidence="9 10">Disproportionating enzyme</fullName>
    </alternativeName>
</protein>
<dbReference type="AlphaFoldDB" id="A0A9D2H323"/>
<evidence type="ECO:0000256" key="6">
    <source>
        <dbReference type="ARBA" id="ARBA00022679"/>
    </source>
</evidence>
<proteinExistence type="inferred from homology"/>
<evidence type="ECO:0000256" key="5">
    <source>
        <dbReference type="ARBA" id="ARBA00022676"/>
    </source>
</evidence>
<name>A0A9D2H323_9FIRM</name>
<dbReference type="Gene3D" id="3.20.20.80">
    <property type="entry name" value="Glycosidases"/>
    <property type="match status" value="1"/>
</dbReference>
<dbReference type="PANTHER" id="PTHR32438:SF5">
    <property type="entry name" value="4-ALPHA-GLUCANOTRANSFERASE DPE1, CHLOROPLASTIC_AMYLOPLASTIC"/>
    <property type="match status" value="1"/>
</dbReference>
<dbReference type="InterPro" id="IPR003385">
    <property type="entry name" value="Glyco_hydro_77"/>
</dbReference>
<evidence type="ECO:0000256" key="2">
    <source>
        <dbReference type="ARBA" id="ARBA00005684"/>
    </source>
</evidence>
<evidence type="ECO:0000313" key="12">
    <source>
        <dbReference type="Proteomes" id="UP000824221"/>
    </source>
</evidence>
<evidence type="ECO:0000256" key="4">
    <source>
        <dbReference type="ARBA" id="ARBA00020295"/>
    </source>
</evidence>
<dbReference type="InterPro" id="IPR017853">
    <property type="entry name" value="GH"/>
</dbReference>
<feature type="non-terminal residue" evidence="11">
    <location>
        <position position="1"/>
    </location>
</feature>
<comment type="similarity">
    <text evidence="2 10">Belongs to the disproportionating enzyme family.</text>
</comment>
<evidence type="ECO:0000256" key="8">
    <source>
        <dbReference type="ARBA" id="ARBA00031423"/>
    </source>
</evidence>
<evidence type="ECO:0000256" key="3">
    <source>
        <dbReference type="ARBA" id="ARBA00012560"/>
    </source>
</evidence>
<sequence>SLPAKYGIGSLGKEAYRFAKSLKKAGVRYWQILPLVQTGYGDSPYQSVSCSSGNPYFIDLDLLAEQGLLTKKELKELVKKGDVDYGALYTERYQTLRTAYSRFAFDSAEFRAYVDEGTHEDYALFMTAKTVFGGSFIDWEEGLRRHESAALEALRTDYHEEYLFWQFLQYEFDLQWKALKQYCNALGIRIIGDIPLYVAYDSADVWAHPELFKLDADLKPKKVAGVPPDYFSETGQLWGNPVFDWDAHRKEDYRWWRSRLNQALETYDVVRIDHFRGLDRYYEVDAGEETAVNGDWQDGPKDELFEGIDKSRIIAEDLGEMDDGVRSLIKRTGLPGMKVLLFAFDGNEENAFLPHNIIENCVAYTGTHDNDTVAGYVKSLSSEEFLLFRSRVAKELDLVGMDIRLGRTPESFAKAFTEMALASKANLAVVPVQDLLGLDNSCRMNHPGTNGGNWRWRLTRFPSRAVFGRLKRLIRKYR</sequence>
<dbReference type="Pfam" id="PF02446">
    <property type="entry name" value="Glyco_hydro_77"/>
    <property type="match status" value="1"/>
</dbReference>
<evidence type="ECO:0000256" key="7">
    <source>
        <dbReference type="ARBA" id="ARBA00023277"/>
    </source>
</evidence>
<dbReference type="EC" id="2.4.1.25" evidence="3 10"/>
<accession>A0A9D2H323</accession>
<dbReference type="EMBL" id="DXAJ01000050">
    <property type="protein sequence ID" value="HJA02390.1"/>
    <property type="molecule type" value="Genomic_DNA"/>
</dbReference>
<dbReference type="NCBIfam" id="TIGR00217">
    <property type="entry name" value="malQ"/>
    <property type="match status" value="1"/>
</dbReference>
<comment type="caution">
    <text evidence="11">The sequence shown here is derived from an EMBL/GenBank/DDBJ whole genome shotgun (WGS) entry which is preliminary data.</text>
</comment>
<dbReference type="SUPFAM" id="SSF51445">
    <property type="entry name" value="(Trans)glycosidases"/>
    <property type="match status" value="1"/>
</dbReference>
<gene>
    <name evidence="11" type="primary">malQ</name>
    <name evidence="11" type="ORF">H9797_03305</name>
</gene>